<keyword evidence="2 5" id="KW-0812">Transmembrane</keyword>
<dbReference type="PROSITE" id="PS50929">
    <property type="entry name" value="ABC_TM1F"/>
    <property type="match status" value="1"/>
</dbReference>
<dbReference type="GO" id="GO:0016020">
    <property type="term" value="C:membrane"/>
    <property type="evidence" value="ECO:0007669"/>
    <property type="project" value="UniProtKB-SubCell"/>
</dbReference>
<evidence type="ECO:0000256" key="2">
    <source>
        <dbReference type="ARBA" id="ARBA00022692"/>
    </source>
</evidence>
<proteinExistence type="predicted"/>
<dbReference type="AlphaFoldDB" id="A0A382C8K6"/>
<name>A0A382C8K6_9ZZZZ</name>
<dbReference type="GO" id="GO:0015421">
    <property type="term" value="F:ABC-type oligopeptide transporter activity"/>
    <property type="evidence" value="ECO:0007669"/>
    <property type="project" value="TreeGrafter"/>
</dbReference>
<organism evidence="7">
    <name type="scientific">marine metagenome</name>
    <dbReference type="NCBI Taxonomy" id="408172"/>
    <lineage>
        <taxon>unclassified sequences</taxon>
        <taxon>metagenomes</taxon>
        <taxon>ecological metagenomes</taxon>
    </lineage>
</organism>
<feature type="transmembrane region" description="Helical" evidence="5">
    <location>
        <begin position="7"/>
        <end position="22"/>
    </location>
</feature>
<evidence type="ECO:0000256" key="1">
    <source>
        <dbReference type="ARBA" id="ARBA00004141"/>
    </source>
</evidence>
<dbReference type="EMBL" id="UINC01033217">
    <property type="protein sequence ID" value="SVB22142.1"/>
    <property type="molecule type" value="Genomic_DNA"/>
</dbReference>
<feature type="domain" description="ABC transmembrane type-1" evidence="6">
    <location>
        <begin position="1"/>
        <end position="154"/>
    </location>
</feature>
<dbReference type="SUPFAM" id="SSF90123">
    <property type="entry name" value="ABC transporter transmembrane region"/>
    <property type="match status" value="1"/>
</dbReference>
<feature type="transmembrane region" description="Helical" evidence="5">
    <location>
        <begin position="132"/>
        <end position="153"/>
    </location>
</feature>
<evidence type="ECO:0000256" key="5">
    <source>
        <dbReference type="SAM" id="Phobius"/>
    </source>
</evidence>
<dbReference type="Gene3D" id="1.20.1560.10">
    <property type="entry name" value="ABC transporter type 1, transmembrane domain"/>
    <property type="match status" value="1"/>
</dbReference>
<feature type="non-terminal residue" evidence="7">
    <location>
        <position position="154"/>
    </location>
</feature>
<dbReference type="GO" id="GO:0005524">
    <property type="term" value="F:ATP binding"/>
    <property type="evidence" value="ECO:0007669"/>
    <property type="project" value="InterPro"/>
</dbReference>
<protein>
    <recommendedName>
        <fullName evidence="6">ABC transmembrane type-1 domain-containing protein</fullName>
    </recommendedName>
</protein>
<feature type="transmembrane region" description="Helical" evidence="5">
    <location>
        <begin position="104"/>
        <end position="126"/>
    </location>
</feature>
<evidence type="ECO:0000256" key="3">
    <source>
        <dbReference type="ARBA" id="ARBA00022989"/>
    </source>
</evidence>
<evidence type="ECO:0000256" key="4">
    <source>
        <dbReference type="ARBA" id="ARBA00023136"/>
    </source>
</evidence>
<sequence>MYAVNTFISFILALGFMLWISPKLTLYAMIPMVALPPVVLAFSRVIHSRFERIQDQFSTLSTMVQENLTGMRIVRAYVQERAQARSFDKLNLDYMGRNMSLVKLAGLFHPILALFSGTGMVIVLWLGSLEVIAGRITLGAFVAFGIYVALLVWP</sequence>
<accession>A0A382C8K6</accession>
<reference evidence="7" key="1">
    <citation type="submission" date="2018-05" db="EMBL/GenBank/DDBJ databases">
        <authorList>
            <person name="Lanie J.A."/>
            <person name="Ng W.-L."/>
            <person name="Kazmierczak K.M."/>
            <person name="Andrzejewski T.M."/>
            <person name="Davidsen T.M."/>
            <person name="Wayne K.J."/>
            <person name="Tettelin H."/>
            <person name="Glass J.I."/>
            <person name="Rusch D."/>
            <person name="Podicherti R."/>
            <person name="Tsui H.-C.T."/>
            <person name="Winkler M.E."/>
        </authorList>
    </citation>
    <scope>NUCLEOTIDE SEQUENCE</scope>
</reference>
<dbReference type="PANTHER" id="PTHR43394:SF1">
    <property type="entry name" value="ATP-BINDING CASSETTE SUB-FAMILY B MEMBER 10, MITOCHONDRIAL"/>
    <property type="match status" value="1"/>
</dbReference>
<evidence type="ECO:0000259" key="6">
    <source>
        <dbReference type="PROSITE" id="PS50929"/>
    </source>
</evidence>
<keyword evidence="3 5" id="KW-1133">Transmembrane helix</keyword>
<feature type="transmembrane region" description="Helical" evidence="5">
    <location>
        <begin position="28"/>
        <end position="46"/>
    </location>
</feature>
<dbReference type="InterPro" id="IPR036640">
    <property type="entry name" value="ABC1_TM_sf"/>
</dbReference>
<evidence type="ECO:0000313" key="7">
    <source>
        <dbReference type="EMBL" id="SVB22142.1"/>
    </source>
</evidence>
<gene>
    <name evidence="7" type="ORF">METZ01_LOCUS174996</name>
</gene>
<dbReference type="Pfam" id="PF00664">
    <property type="entry name" value="ABC_membrane"/>
    <property type="match status" value="1"/>
</dbReference>
<dbReference type="PANTHER" id="PTHR43394">
    <property type="entry name" value="ATP-DEPENDENT PERMEASE MDL1, MITOCHONDRIAL"/>
    <property type="match status" value="1"/>
</dbReference>
<keyword evidence="4 5" id="KW-0472">Membrane</keyword>
<dbReference type="InterPro" id="IPR011527">
    <property type="entry name" value="ABC1_TM_dom"/>
</dbReference>
<comment type="subcellular location">
    <subcellularLocation>
        <location evidence="1">Membrane</location>
        <topology evidence="1">Multi-pass membrane protein</topology>
    </subcellularLocation>
</comment>
<dbReference type="InterPro" id="IPR039421">
    <property type="entry name" value="Type_1_exporter"/>
</dbReference>